<reference evidence="1 2" key="1">
    <citation type="journal article" date="2009" name="Proc. Natl. Acad. Sci. U.S.A.">
        <title>Hamiltonella defensa, genome evolution of protective bacterial endosymbiont from pathogenic ancestors.</title>
        <authorList>
            <person name="Degnan P.H."/>
            <person name="Yu Y."/>
            <person name="Sisneros N."/>
            <person name="Wing R.A."/>
            <person name="Moran N.A."/>
        </authorList>
    </citation>
    <scope>NUCLEOTIDE SEQUENCE [LARGE SCALE GENOMIC DNA]</scope>
    <source>
        <strain evidence="2">5AT</strain>
    </source>
</reference>
<evidence type="ECO:0000313" key="2">
    <source>
        <dbReference type="Proteomes" id="UP000002334"/>
    </source>
</evidence>
<evidence type="ECO:0000313" key="1">
    <source>
        <dbReference type="EMBL" id="ACQ68823.1"/>
    </source>
</evidence>
<keyword evidence="2" id="KW-1185">Reference proteome</keyword>
<name>C4K8G7_HAMD5</name>
<dbReference type="HOGENOM" id="CLU_3168797_0_0_6"/>
<proteinExistence type="predicted"/>
<organism evidence="1 2">
    <name type="scientific">Hamiltonella defensa subsp. Acyrthosiphon pisum (strain 5AT)</name>
    <dbReference type="NCBI Taxonomy" id="572265"/>
    <lineage>
        <taxon>Bacteria</taxon>
        <taxon>Pseudomonadati</taxon>
        <taxon>Pseudomonadota</taxon>
        <taxon>Gammaproteobacteria</taxon>
        <taxon>Enterobacterales</taxon>
        <taxon>Enterobacteriaceae</taxon>
        <taxon>aphid secondary symbionts</taxon>
        <taxon>Candidatus Williamhamiltonella</taxon>
    </lineage>
</organism>
<dbReference type="AlphaFoldDB" id="C4K8G7"/>
<dbReference type="KEGG" id="hde:HDEF_2284"/>
<dbReference type="EMBL" id="CP001277">
    <property type="protein sequence ID" value="ACQ68823.1"/>
    <property type="molecule type" value="Genomic_DNA"/>
</dbReference>
<accession>C4K8G7</accession>
<protein>
    <submittedName>
        <fullName evidence="1">Uncharacterized protein</fullName>
    </submittedName>
</protein>
<dbReference type="Proteomes" id="UP000002334">
    <property type="component" value="Chromosome"/>
</dbReference>
<gene>
    <name evidence="1" type="ordered locus">HDEF_2284</name>
</gene>
<sequence>MILLKISTFSAFFNLSFSSHFPFLNALPAGRRHHISSEGTAVIKNDI</sequence>